<proteinExistence type="predicted"/>
<evidence type="ECO:0000256" key="1">
    <source>
        <dbReference type="SAM" id="MobiDB-lite"/>
    </source>
</evidence>
<accession>A0AAV7X662</accession>
<sequence length="447" mass="49169">MHLLPSECLDRGCAVTERYREALRHVLDATWVLMAYDNGERPDALAASIKHYKTLDNKQQAALHAIRSSALGLDTQRAETLLRLSVRLSPEEAEWRFMLGCCLQERRLSASLIAAVSGALPGPGRPAVARASPEEAVLLREAALRCAAGPHPDAALRLSRCLLSSGSDALASEALDMLEDTLSRFQDCPLTLFEFTSQHQMRLDMSVDSVVRMHRILLRLKDLVGDRAFTRAELAALCIMAWASTPWGRELNLHEDALGHLEAAELMGGTLPPMLASLLDIIVPLRAAHKDTPLVRRAPGGRDAAPAAQSGWTMRPADIRALHAARSAPDPLESSIRTALSTDHPNYDLMVTFFRRAVPEVLRLLSRDHSHGLEMRLAANAPASVRVRSILRDGQRYDVRVAYDGRDQPLEEELELWCDPGLLGGPPDASTSRSSTPMARKESARKH</sequence>
<dbReference type="AlphaFoldDB" id="A0AAV7X662"/>
<protein>
    <submittedName>
        <fullName evidence="2">Uncharacterized protein</fullName>
    </submittedName>
</protein>
<dbReference type="EMBL" id="JAPTSV010000015">
    <property type="protein sequence ID" value="KAJ1520308.1"/>
    <property type="molecule type" value="Genomic_DNA"/>
</dbReference>
<reference evidence="2" key="1">
    <citation type="submission" date="2022-12" db="EMBL/GenBank/DDBJ databases">
        <title>Chromosome-level genome assembly of the bean flower thrips Megalurothrips usitatus.</title>
        <authorList>
            <person name="Ma L."/>
            <person name="Liu Q."/>
            <person name="Li H."/>
            <person name="Cai W."/>
        </authorList>
    </citation>
    <scope>NUCLEOTIDE SEQUENCE</scope>
    <source>
        <strain evidence="2">Cailab_2022a</strain>
    </source>
</reference>
<evidence type="ECO:0000313" key="3">
    <source>
        <dbReference type="Proteomes" id="UP001075354"/>
    </source>
</evidence>
<comment type="caution">
    <text evidence="2">The sequence shown here is derived from an EMBL/GenBank/DDBJ whole genome shotgun (WGS) entry which is preliminary data.</text>
</comment>
<feature type="region of interest" description="Disordered" evidence="1">
    <location>
        <begin position="421"/>
        <end position="447"/>
    </location>
</feature>
<dbReference type="Proteomes" id="UP001075354">
    <property type="component" value="Chromosome 15"/>
</dbReference>
<organism evidence="2 3">
    <name type="scientific">Megalurothrips usitatus</name>
    <name type="common">bean blossom thrips</name>
    <dbReference type="NCBI Taxonomy" id="439358"/>
    <lineage>
        <taxon>Eukaryota</taxon>
        <taxon>Metazoa</taxon>
        <taxon>Ecdysozoa</taxon>
        <taxon>Arthropoda</taxon>
        <taxon>Hexapoda</taxon>
        <taxon>Insecta</taxon>
        <taxon>Pterygota</taxon>
        <taxon>Neoptera</taxon>
        <taxon>Paraneoptera</taxon>
        <taxon>Thysanoptera</taxon>
        <taxon>Terebrantia</taxon>
        <taxon>Thripoidea</taxon>
        <taxon>Thripidae</taxon>
        <taxon>Megalurothrips</taxon>
    </lineage>
</organism>
<evidence type="ECO:0000313" key="2">
    <source>
        <dbReference type="EMBL" id="KAJ1520308.1"/>
    </source>
</evidence>
<name>A0AAV7X662_9NEOP</name>
<gene>
    <name evidence="2" type="ORF">ONE63_004507</name>
</gene>
<keyword evidence="3" id="KW-1185">Reference proteome</keyword>